<protein>
    <recommendedName>
        <fullName evidence="2">Probable endonuclease LCL3</fullName>
    </recommendedName>
    <alternativeName>
        <fullName evidence="3">Probable endonuclease lcl3</fullName>
    </alternativeName>
</protein>
<dbReference type="Proteomes" id="UP000011761">
    <property type="component" value="Unassembled WGS sequence"/>
</dbReference>
<dbReference type="InterPro" id="IPR035437">
    <property type="entry name" value="SNase_OB-fold_sf"/>
</dbReference>
<dbReference type="eggNOG" id="KOG2039">
    <property type="taxonomic scope" value="Eukaryota"/>
</dbReference>
<feature type="compositionally biased region" description="Basic and acidic residues" evidence="8">
    <location>
        <begin position="293"/>
        <end position="302"/>
    </location>
</feature>
<evidence type="ECO:0000313" key="12">
    <source>
        <dbReference type="Proteomes" id="UP000011761"/>
    </source>
</evidence>
<dbReference type="AlphaFoldDB" id="M2N4R3"/>
<dbReference type="PANTHER" id="PTHR12302">
    <property type="entry name" value="EBNA2 BINDING PROTEIN P100"/>
    <property type="match status" value="1"/>
</dbReference>
<dbReference type="InterPro" id="IPR002999">
    <property type="entry name" value="Tudor"/>
</dbReference>
<feature type="region of interest" description="Disordered" evidence="8">
    <location>
        <begin position="293"/>
        <end position="319"/>
    </location>
</feature>
<dbReference type="InterPro" id="IPR016685">
    <property type="entry name" value="Silence_cplx_Nase-comp_TudorSN"/>
</dbReference>
<name>M2N4R3_BAUPA</name>
<dbReference type="GO" id="GO:0005634">
    <property type="term" value="C:nucleus"/>
    <property type="evidence" value="ECO:0007669"/>
    <property type="project" value="TreeGrafter"/>
</dbReference>
<dbReference type="SUPFAM" id="SSF50199">
    <property type="entry name" value="Staphylococcal nuclease"/>
    <property type="match status" value="5"/>
</dbReference>
<reference evidence="11 12" key="1">
    <citation type="journal article" date="2012" name="PLoS Pathog.">
        <title>Diverse lifestyles and strategies of plant pathogenesis encoded in the genomes of eighteen Dothideomycetes fungi.</title>
        <authorList>
            <person name="Ohm R.A."/>
            <person name="Feau N."/>
            <person name="Henrissat B."/>
            <person name="Schoch C.L."/>
            <person name="Horwitz B.A."/>
            <person name="Barry K.W."/>
            <person name="Condon B.J."/>
            <person name="Copeland A.C."/>
            <person name="Dhillon B."/>
            <person name="Glaser F."/>
            <person name="Hesse C.N."/>
            <person name="Kosti I."/>
            <person name="LaButti K."/>
            <person name="Lindquist E.A."/>
            <person name="Lucas S."/>
            <person name="Salamov A.A."/>
            <person name="Bradshaw R.E."/>
            <person name="Ciuffetti L."/>
            <person name="Hamelin R.C."/>
            <person name="Kema G.H.J."/>
            <person name="Lawrence C."/>
            <person name="Scott J.A."/>
            <person name="Spatafora J.W."/>
            <person name="Turgeon B.G."/>
            <person name="de Wit P.J.G.M."/>
            <person name="Zhong S."/>
            <person name="Goodwin S.B."/>
            <person name="Grigoriev I.V."/>
        </authorList>
    </citation>
    <scope>NUCLEOTIDE SEQUENCE [LARGE SCALE GENOMIC DNA]</scope>
    <source>
        <strain evidence="11 12">UAMH 10762</strain>
    </source>
</reference>
<dbReference type="Gene3D" id="2.40.50.90">
    <property type="match status" value="5"/>
</dbReference>
<dbReference type="RefSeq" id="XP_007678764.1">
    <property type="nucleotide sequence ID" value="XM_007680574.1"/>
</dbReference>
<evidence type="ECO:0000256" key="7">
    <source>
        <dbReference type="PIRNR" id="PIRNR017179"/>
    </source>
</evidence>
<comment type="subcellular location">
    <subcellularLocation>
        <location evidence="1 7">Cytoplasm</location>
    </subcellularLocation>
</comment>
<dbReference type="FunFam" id="2.40.50.90:FF:000019">
    <property type="entry name" value="Transcription factor (Snd1/p100), putative"/>
    <property type="match status" value="1"/>
</dbReference>
<feature type="domain" description="TNase-like" evidence="10">
    <location>
        <begin position="483"/>
        <end position="616"/>
    </location>
</feature>
<dbReference type="PROSITE" id="PS50830">
    <property type="entry name" value="TNASE_3"/>
    <property type="match status" value="4"/>
</dbReference>
<feature type="compositionally biased region" description="Basic and acidic residues" evidence="8">
    <location>
        <begin position="609"/>
        <end position="632"/>
    </location>
</feature>
<dbReference type="Pfam" id="PF00565">
    <property type="entry name" value="SNase"/>
    <property type="match status" value="5"/>
</dbReference>
<feature type="domain" description="Tudor" evidence="9">
    <location>
        <begin position="704"/>
        <end position="764"/>
    </location>
</feature>
<dbReference type="OrthoDB" id="10023235at2759"/>
<keyword evidence="4 7" id="KW-0963">Cytoplasm</keyword>
<keyword evidence="6" id="KW-0677">Repeat</keyword>
<dbReference type="FunFam" id="2.40.50.90:FF:000010">
    <property type="entry name" value="Ribonuclease"/>
    <property type="match status" value="1"/>
</dbReference>
<keyword evidence="12" id="KW-1185">Reference proteome</keyword>
<feature type="domain" description="TNase-like" evidence="10">
    <location>
        <begin position="317"/>
        <end position="454"/>
    </location>
</feature>
<dbReference type="GO" id="GO:0006402">
    <property type="term" value="P:mRNA catabolic process"/>
    <property type="evidence" value="ECO:0007669"/>
    <property type="project" value="UniProtKB-UniRule"/>
</dbReference>
<dbReference type="Pfam" id="PF00567">
    <property type="entry name" value="TUDOR"/>
    <property type="match status" value="1"/>
</dbReference>
<dbReference type="CDD" id="cd00175">
    <property type="entry name" value="SNc"/>
    <property type="match status" value="3"/>
</dbReference>
<dbReference type="EMBL" id="KB445559">
    <property type="protein sequence ID" value="EMC93735.1"/>
    <property type="molecule type" value="Genomic_DNA"/>
</dbReference>
<dbReference type="HOGENOM" id="CLU_005966_1_0_1"/>
<proteinExistence type="predicted"/>
<evidence type="ECO:0000256" key="4">
    <source>
        <dbReference type="ARBA" id="ARBA00022490"/>
    </source>
</evidence>
<dbReference type="FunFam" id="2.40.50.90:FF:000001">
    <property type="entry name" value="Staphylococcal nuclease domain-containing protein"/>
    <property type="match status" value="1"/>
</dbReference>
<dbReference type="PANTHER" id="PTHR12302:SF2">
    <property type="entry name" value="STAPHYLOCOCCAL NUCLEASE DOMAIN-CONTAINING PROTEIN 1"/>
    <property type="match status" value="1"/>
</dbReference>
<keyword evidence="5" id="KW-0597">Phosphoprotein</keyword>
<evidence type="ECO:0000256" key="1">
    <source>
        <dbReference type="ARBA" id="ARBA00004496"/>
    </source>
</evidence>
<dbReference type="PIRSF" id="PIRSF017179">
    <property type="entry name" value="RISC-Tudor-SN"/>
    <property type="match status" value="1"/>
</dbReference>
<feature type="compositionally biased region" description="Polar residues" evidence="8">
    <location>
        <begin position="633"/>
        <end position="642"/>
    </location>
</feature>
<evidence type="ECO:0000259" key="9">
    <source>
        <dbReference type="PROSITE" id="PS50304"/>
    </source>
</evidence>
<dbReference type="PROSITE" id="PS50304">
    <property type="entry name" value="TUDOR"/>
    <property type="match status" value="1"/>
</dbReference>
<organism evidence="11 12">
    <name type="scientific">Baudoinia panamericana (strain UAMH 10762)</name>
    <name type="common">Angels' share fungus</name>
    <name type="synonym">Baudoinia compniacensis (strain UAMH 10762)</name>
    <dbReference type="NCBI Taxonomy" id="717646"/>
    <lineage>
        <taxon>Eukaryota</taxon>
        <taxon>Fungi</taxon>
        <taxon>Dikarya</taxon>
        <taxon>Ascomycota</taxon>
        <taxon>Pezizomycotina</taxon>
        <taxon>Dothideomycetes</taxon>
        <taxon>Dothideomycetidae</taxon>
        <taxon>Mycosphaerellales</taxon>
        <taxon>Teratosphaeriaceae</taxon>
        <taxon>Baudoinia</taxon>
    </lineage>
</organism>
<feature type="domain" description="TNase-like" evidence="10">
    <location>
        <begin position="3"/>
        <end position="142"/>
    </location>
</feature>
<feature type="domain" description="TNase-like" evidence="10">
    <location>
        <begin position="166"/>
        <end position="308"/>
    </location>
</feature>
<dbReference type="GO" id="GO:0031332">
    <property type="term" value="C:RNAi effector complex"/>
    <property type="evidence" value="ECO:0007669"/>
    <property type="project" value="InterPro"/>
</dbReference>
<dbReference type="SUPFAM" id="SSF63748">
    <property type="entry name" value="Tudor/PWWP/MBT"/>
    <property type="match status" value="1"/>
</dbReference>
<dbReference type="STRING" id="717646.M2N4R3"/>
<sequence>MSALNEGKVKSILSGDTLILQNKAKQERTLSLAFINAPRIQSDEPYAFESRDFIRKLCVGKIIHFKVLYVIPQKVGGANREYGIVQLPGGQQLPDLIVQEGWAKLRDDAERKAESPQATELLERLTAFEARAKADEKGVWATKASQVQNVRELPDPKAFAEEHKGEPIESVVERVLSGDRLICRMMVTPTQHVTTTVLVAGLKAPTTARTNPSDGSQQPAEPFGNEAQAFVEERLLQRSVQVRILGVSPTNVLVGEVRHPVGNIAEFVLKEGLARCIDHHSTWLGSEMGKLRQAERSAKEQQKGLFKSHTPQRTGGSESEAVVSRVFSADTLIIRNKSGAEKRINLSSVRQPKPTDPKQSPFGAEAKEFLRKRLIGKHVKVKIDGTRPATEGYEAREMATVSSNNKNVALMLVESGYASVIRHKMDDTDRSPLYDELLAAEEAAQKEQLGMWALKPPKPITYVDYSESLEKAKRQLTILSRSKKVPAIVDFAKSGSRFTVLIPREGAKLTFVLGGIRAPRSARGPTDTAEPFGQEAHDFANKRCLQRDVEIDVDDTDKQGGFIGTLYVNRENFAKLLVEEGLASVHAYSAERSGNANELFAAERKAKEERKGMWHDWDPSKEAEENGDHEESAATNGANGTNGEVAASKRPADYRDVAVSYVDPSSARLKLQMIGSQKQNLDSVMKDFANFHISPSNSKPLAQPPKAGDVVSAKFSQDGVWYRARIRRNDRDNKTSEVVYIDYGNSETQPWSSLRPLDSDRFGLQKLKPQAVDAALSFIQFPTSPEYLSESCNMLNEITYDRQLIAMVDFNDTRENLLWVTLLDPSLGSSSSAGSSKRVTLNAEIVSEGLAMVAKKLRPFERAAPDVLADLQARQAEAKEGRRGMWEYGDLTED</sequence>
<dbReference type="KEGG" id="bcom:BAUCODRAFT_74564"/>
<dbReference type="GO" id="GO:0031047">
    <property type="term" value="P:regulatory ncRNA-mediated gene silencing"/>
    <property type="evidence" value="ECO:0007669"/>
    <property type="project" value="UniProtKB-UniRule"/>
</dbReference>
<accession>M2N4R3</accession>
<evidence type="ECO:0000256" key="2">
    <source>
        <dbReference type="ARBA" id="ARBA00013404"/>
    </source>
</evidence>
<dbReference type="GeneID" id="19116895"/>
<dbReference type="GO" id="GO:0003723">
    <property type="term" value="F:RNA binding"/>
    <property type="evidence" value="ECO:0007669"/>
    <property type="project" value="UniProtKB-UniRule"/>
</dbReference>
<dbReference type="GO" id="GO:0004518">
    <property type="term" value="F:nuclease activity"/>
    <property type="evidence" value="ECO:0007669"/>
    <property type="project" value="TreeGrafter"/>
</dbReference>
<evidence type="ECO:0000313" key="11">
    <source>
        <dbReference type="EMBL" id="EMC93735.1"/>
    </source>
</evidence>
<gene>
    <name evidence="11" type="ORF">BAUCODRAFT_74564</name>
</gene>
<dbReference type="GO" id="GO:0005829">
    <property type="term" value="C:cytosol"/>
    <property type="evidence" value="ECO:0007669"/>
    <property type="project" value="UniProtKB-UniRule"/>
</dbReference>
<dbReference type="SMART" id="SM00318">
    <property type="entry name" value="SNc"/>
    <property type="match status" value="4"/>
</dbReference>
<dbReference type="FunFam" id="2.30.30.140:FF:000018">
    <property type="entry name" value="Serine/threonine-protein kinase 31"/>
    <property type="match status" value="1"/>
</dbReference>
<evidence type="ECO:0000256" key="8">
    <source>
        <dbReference type="SAM" id="MobiDB-lite"/>
    </source>
</evidence>
<dbReference type="OMA" id="ARCADHH"/>
<dbReference type="SMART" id="SM00333">
    <property type="entry name" value="TUDOR"/>
    <property type="match status" value="1"/>
</dbReference>
<dbReference type="InterPro" id="IPR016071">
    <property type="entry name" value="Staphylococal_nuclease_OB-fold"/>
</dbReference>
<evidence type="ECO:0000256" key="3">
    <source>
        <dbReference type="ARBA" id="ARBA00014651"/>
    </source>
</evidence>
<feature type="region of interest" description="Disordered" evidence="8">
    <location>
        <begin position="609"/>
        <end position="649"/>
    </location>
</feature>
<evidence type="ECO:0000256" key="5">
    <source>
        <dbReference type="ARBA" id="ARBA00022553"/>
    </source>
</evidence>
<evidence type="ECO:0000259" key="10">
    <source>
        <dbReference type="PROSITE" id="PS50830"/>
    </source>
</evidence>
<dbReference type="Gene3D" id="2.30.30.140">
    <property type="match status" value="1"/>
</dbReference>
<evidence type="ECO:0000256" key="6">
    <source>
        <dbReference type="ARBA" id="ARBA00022737"/>
    </source>
</evidence>